<keyword evidence="1" id="KW-1133">Transmembrane helix</keyword>
<keyword evidence="3" id="KW-1185">Reference proteome</keyword>
<keyword evidence="1" id="KW-0812">Transmembrane</keyword>
<name>A0A3A8QG82_9BACT</name>
<organism evidence="2 3">
    <name type="scientific">Corallococcus llansteffanensis</name>
    <dbReference type="NCBI Taxonomy" id="2316731"/>
    <lineage>
        <taxon>Bacteria</taxon>
        <taxon>Pseudomonadati</taxon>
        <taxon>Myxococcota</taxon>
        <taxon>Myxococcia</taxon>
        <taxon>Myxococcales</taxon>
        <taxon>Cystobacterineae</taxon>
        <taxon>Myxococcaceae</taxon>
        <taxon>Corallococcus</taxon>
    </lineage>
</organism>
<feature type="transmembrane region" description="Helical" evidence="1">
    <location>
        <begin position="33"/>
        <end position="51"/>
    </location>
</feature>
<feature type="transmembrane region" description="Helical" evidence="1">
    <location>
        <begin position="58"/>
        <end position="77"/>
    </location>
</feature>
<dbReference type="Proteomes" id="UP000272888">
    <property type="component" value="Unassembled WGS sequence"/>
</dbReference>
<sequence length="129" mass="13731">MLLSSLHQTGLIRLVGAFTGARQFDWGSSLGQSLILGMLGVWLPALCSFLGHSLEKRWLQVVGAVGLWLLFVGWGLASLVGTASMGPGSLLLMPWHLALWAAIVMRPVPEKTETGEAAPTDPQAPTPES</sequence>
<protein>
    <submittedName>
        <fullName evidence="2">Uncharacterized protein</fullName>
    </submittedName>
</protein>
<evidence type="ECO:0000313" key="2">
    <source>
        <dbReference type="EMBL" id="RKH67696.1"/>
    </source>
</evidence>
<evidence type="ECO:0000256" key="1">
    <source>
        <dbReference type="SAM" id="Phobius"/>
    </source>
</evidence>
<proteinExistence type="predicted"/>
<gene>
    <name evidence="2" type="ORF">D7V93_02460</name>
</gene>
<evidence type="ECO:0000313" key="3">
    <source>
        <dbReference type="Proteomes" id="UP000272888"/>
    </source>
</evidence>
<reference evidence="3" key="1">
    <citation type="submission" date="2018-09" db="EMBL/GenBank/DDBJ databases">
        <authorList>
            <person name="Livingstone P.G."/>
            <person name="Whitworth D.E."/>
        </authorList>
    </citation>
    <scope>NUCLEOTIDE SEQUENCE [LARGE SCALE GENOMIC DNA]</scope>
    <source>
        <strain evidence="3">CA051B</strain>
    </source>
</reference>
<dbReference type="AlphaFoldDB" id="A0A3A8QG82"/>
<keyword evidence="1" id="KW-0472">Membrane</keyword>
<comment type="caution">
    <text evidence="2">The sequence shown here is derived from an EMBL/GenBank/DDBJ whole genome shotgun (WGS) entry which is preliminary data.</text>
</comment>
<accession>A0A3A8QG82</accession>
<dbReference type="EMBL" id="RAWB01000014">
    <property type="protein sequence ID" value="RKH67696.1"/>
    <property type="molecule type" value="Genomic_DNA"/>
</dbReference>